<sequence>MTGPLVEKRFANDSSPQNHCVGTSTEGPIDPTNYALRTKRVLETTPLIDGHNDLPWMIRVELHNRIYDGKFDLNQRLLGHTDIGRIRKGMMGGQFWSVYVKCDVAQKHFEDPSWIVRDTLEQIDVAKRFIAESPDVFTYCETPACARAAFKNGRIASMLGIEGGHQLGGSIAAIRQAYDLGDVSKFPDLIELLMARGATDEQVRLLVGDNLLRVWGSIQHRAQEIQAEGEKPVEEEWEGRKWHNGWKSSPYMYRETRERAAKEDWGEPEQFNVGKSGTHGGLVKEDKDI</sequence>
<feature type="compositionally biased region" description="Basic and acidic residues" evidence="3">
    <location>
        <begin position="1"/>
        <end position="11"/>
    </location>
</feature>
<dbReference type="OrthoDB" id="445695at2759"/>
<gene>
    <name evidence="4" type="ORF">UCREL1_6790</name>
</gene>
<feature type="region of interest" description="Disordered" evidence="3">
    <location>
        <begin position="1"/>
        <end position="27"/>
    </location>
</feature>
<keyword evidence="2" id="KW-0378">Hydrolase</keyword>
<dbReference type="Pfam" id="PF01244">
    <property type="entry name" value="Peptidase_M19"/>
    <property type="match status" value="1"/>
</dbReference>
<protein>
    <recommendedName>
        <fullName evidence="2">Dipeptidase</fullName>
        <ecNumber evidence="2">3.4.13.19</ecNumber>
    </recommendedName>
</protein>
<accession>M7SPQ8</accession>
<proteinExistence type="inferred from homology"/>
<dbReference type="Proteomes" id="UP000012174">
    <property type="component" value="Unassembled WGS sequence"/>
</dbReference>
<dbReference type="KEGG" id="ela:UCREL1_6790"/>
<dbReference type="AlphaFoldDB" id="M7SPQ8"/>
<comment type="similarity">
    <text evidence="2">Belongs to the metallo-dependent hydrolases superfamily. Peptidase M19 family.</text>
</comment>
<dbReference type="InterPro" id="IPR032466">
    <property type="entry name" value="Metal_Hydrolase"/>
</dbReference>
<dbReference type="PANTHER" id="PTHR10443">
    <property type="entry name" value="MICROSOMAL DIPEPTIDASE"/>
    <property type="match status" value="1"/>
</dbReference>
<dbReference type="InterPro" id="IPR008257">
    <property type="entry name" value="Pept_M19"/>
</dbReference>
<feature type="region of interest" description="Disordered" evidence="3">
    <location>
        <begin position="262"/>
        <end position="289"/>
    </location>
</feature>
<keyword evidence="2" id="KW-0482">Metalloprotease</keyword>
<feature type="compositionally biased region" description="Polar residues" evidence="3">
    <location>
        <begin position="12"/>
        <end position="26"/>
    </location>
</feature>
<keyword evidence="1 2" id="KW-0224">Dipeptidase</keyword>
<dbReference type="Gene3D" id="3.20.20.140">
    <property type="entry name" value="Metal-dependent hydrolases"/>
    <property type="match status" value="2"/>
</dbReference>
<evidence type="ECO:0000313" key="4">
    <source>
        <dbReference type="EMBL" id="EMR66207.1"/>
    </source>
</evidence>
<dbReference type="PROSITE" id="PS51365">
    <property type="entry name" value="RENAL_DIPEPTIDASE_2"/>
    <property type="match status" value="2"/>
</dbReference>
<dbReference type="GO" id="GO:0006508">
    <property type="term" value="P:proteolysis"/>
    <property type="evidence" value="ECO:0007669"/>
    <property type="project" value="UniProtKB-KW"/>
</dbReference>
<reference evidence="5" key="1">
    <citation type="journal article" date="2013" name="Genome Announc.">
        <title>Draft genome sequence of the grapevine dieback fungus Eutypa lata UCR-EL1.</title>
        <authorList>
            <person name="Blanco-Ulate B."/>
            <person name="Rolshausen P.E."/>
            <person name="Cantu D."/>
        </authorList>
    </citation>
    <scope>NUCLEOTIDE SEQUENCE [LARGE SCALE GENOMIC DNA]</scope>
    <source>
        <strain evidence="5">UCR-EL1</strain>
    </source>
</reference>
<evidence type="ECO:0000256" key="3">
    <source>
        <dbReference type="SAM" id="MobiDB-lite"/>
    </source>
</evidence>
<dbReference type="PANTHER" id="PTHR10443:SF12">
    <property type="entry name" value="DIPEPTIDASE"/>
    <property type="match status" value="1"/>
</dbReference>
<keyword evidence="5" id="KW-1185">Reference proteome</keyword>
<dbReference type="HOGENOM" id="CLU_963214_0_0_1"/>
<keyword evidence="2" id="KW-0479">Metal-binding</keyword>
<dbReference type="EMBL" id="KB706696">
    <property type="protein sequence ID" value="EMR66207.1"/>
    <property type="molecule type" value="Genomic_DNA"/>
</dbReference>
<evidence type="ECO:0000313" key="5">
    <source>
        <dbReference type="Proteomes" id="UP000012174"/>
    </source>
</evidence>
<keyword evidence="2" id="KW-0862">Zinc</keyword>
<organism evidence="4 5">
    <name type="scientific">Eutypa lata (strain UCR-EL1)</name>
    <name type="common">Grapevine dieback disease fungus</name>
    <name type="synonym">Eutypa armeniacae</name>
    <dbReference type="NCBI Taxonomy" id="1287681"/>
    <lineage>
        <taxon>Eukaryota</taxon>
        <taxon>Fungi</taxon>
        <taxon>Dikarya</taxon>
        <taxon>Ascomycota</taxon>
        <taxon>Pezizomycotina</taxon>
        <taxon>Sordariomycetes</taxon>
        <taxon>Xylariomycetidae</taxon>
        <taxon>Xylariales</taxon>
        <taxon>Diatrypaceae</taxon>
        <taxon>Eutypa</taxon>
    </lineage>
</organism>
<comment type="catalytic activity">
    <reaction evidence="2">
        <text>an L-aminoacyl-L-amino acid + H2O = 2 an L-alpha-amino acid</text>
        <dbReference type="Rhea" id="RHEA:48940"/>
        <dbReference type="ChEBI" id="CHEBI:15377"/>
        <dbReference type="ChEBI" id="CHEBI:59869"/>
        <dbReference type="ChEBI" id="CHEBI:77460"/>
        <dbReference type="EC" id="3.4.13.19"/>
    </reaction>
</comment>
<name>M7SPQ8_EUTLA</name>
<evidence type="ECO:0000256" key="1">
    <source>
        <dbReference type="ARBA" id="ARBA00022997"/>
    </source>
</evidence>
<keyword evidence="2" id="KW-0645">Protease</keyword>
<dbReference type="eggNOG" id="KOG4127">
    <property type="taxonomic scope" value="Eukaryota"/>
</dbReference>
<dbReference type="GO" id="GO:0046872">
    <property type="term" value="F:metal ion binding"/>
    <property type="evidence" value="ECO:0007669"/>
    <property type="project" value="UniProtKB-UniRule"/>
</dbReference>
<comment type="cofactor">
    <cofactor evidence="2">
        <name>Zn(2+)</name>
        <dbReference type="ChEBI" id="CHEBI:29105"/>
    </cofactor>
</comment>
<dbReference type="EC" id="3.4.13.19" evidence="2"/>
<evidence type="ECO:0000256" key="2">
    <source>
        <dbReference type="RuleBase" id="RU341113"/>
    </source>
</evidence>
<dbReference type="SUPFAM" id="SSF51556">
    <property type="entry name" value="Metallo-dependent hydrolases"/>
    <property type="match status" value="2"/>
</dbReference>
<dbReference type="GO" id="GO:0070573">
    <property type="term" value="F:metallodipeptidase activity"/>
    <property type="evidence" value="ECO:0007669"/>
    <property type="project" value="InterPro"/>
</dbReference>